<dbReference type="GO" id="GO:0022625">
    <property type="term" value="C:cytosolic large ribosomal subunit"/>
    <property type="evidence" value="ECO:0007669"/>
    <property type="project" value="InterPro"/>
</dbReference>
<evidence type="ECO:0000313" key="5">
    <source>
        <dbReference type="WBParaSite" id="ASIM_0000611301-mRNA-1"/>
    </source>
</evidence>
<dbReference type="InterPro" id="IPR039547">
    <property type="entry name" value="Ribosomal_eL19"/>
</dbReference>
<dbReference type="Gene3D" id="1.10.1200.240">
    <property type="match status" value="1"/>
</dbReference>
<dbReference type="SMART" id="SM01416">
    <property type="entry name" value="Ribosomal_L19e"/>
    <property type="match status" value="1"/>
</dbReference>
<evidence type="ECO:0000313" key="3">
    <source>
        <dbReference type="EMBL" id="VDK26244.1"/>
    </source>
</evidence>
<reference evidence="5" key="1">
    <citation type="submission" date="2017-02" db="UniProtKB">
        <authorList>
            <consortium name="WormBaseParasite"/>
        </authorList>
    </citation>
    <scope>IDENTIFICATION</scope>
</reference>
<keyword evidence="4" id="KW-1185">Reference proteome</keyword>
<dbReference type="FunFam" id="1.10.1200.240:FF:000001">
    <property type="entry name" value="Ribosomal protein L19"/>
    <property type="match status" value="1"/>
</dbReference>
<dbReference type="Pfam" id="PF25476">
    <property type="entry name" value="Ribosomal_L19e_C"/>
    <property type="match status" value="1"/>
</dbReference>
<evidence type="ECO:0000313" key="4">
    <source>
        <dbReference type="Proteomes" id="UP000267096"/>
    </source>
</evidence>
<evidence type="ECO:0000256" key="1">
    <source>
        <dbReference type="SAM" id="MobiDB-lite"/>
    </source>
</evidence>
<reference evidence="3 4" key="2">
    <citation type="submission" date="2018-11" db="EMBL/GenBank/DDBJ databases">
        <authorList>
            <consortium name="Pathogen Informatics"/>
        </authorList>
    </citation>
    <scope>NUCLEOTIDE SEQUENCE [LARGE SCALE GENOMIC DNA]</scope>
</reference>
<dbReference type="Proteomes" id="UP000267096">
    <property type="component" value="Unassembled WGS sequence"/>
</dbReference>
<organism evidence="5">
    <name type="scientific">Anisakis simplex</name>
    <name type="common">Herring worm</name>
    <dbReference type="NCBI Taxonomy" id="6269"/>
    <lineage>
        <taxon>Eukaryota</taxon>
        <taxon>Metazoa</taxon>
        <taxon>Ecdysozoa</taxon>
        <taxon>Nematoda</taxon>
        <taxon>Chromadorea</taxon>
        <taxon>Rhabditida</taxon>
        <taxon>Spirurina</taxon>
        <taxon>Ascaridomorpha</taxon>
        <taxon>Ascaridoidea</taxon>
        <taxon>Anisakidae</taxon>
        <taxon>Anisakis</taxon>
        <taxon>Anisakis simplex complex</taxon>
    </lineage>
</organism>
<gene>
    <name evidence="3" type="ORF">ASIM_LOCUS5905</name>
</gene>
<dbReference type="InterPro" id="IPR035970">
    <property type="entry name" value="60S_ribosomal_eL19_sf"/>
</dbReference>
<protein>
    <submittedName>
        <fullName evidence="5">60S ribosomal protein L19 (inferred by orthology to a C. elegans protein)</fullName>
    </submittedName>
</protein>
<dbReference type="SUPFAM" id="SSF48140">
    <property type="entry name" value="Ribosomal protein L19 (L19e)"/>
    <property type="match status" value="1"/>
</dbReference>
<dbReference type="AlphaFoldDB" id="A0A0M3JER7"/>
<sequence length="137" mass="16772">MGLETIGRHMGHGKRRGTQNARMPEKILWIRRMRVLRHLLKKYREAKKIDKHLYHDLYLRAKGNAFKNKRNLMEFIFKRKTENTRSKQLHFPFHDPIFPTYRIEKLCDENRRSLDNSARLFPEVFKRSNLMRCLEFD</sequence>
<evidence type="ECO:0000259" key="2">
    <source>
        <dbReference type="SMART" id="SM01416"/>
    </source>
</evidence>
<dbReference type="GO" id="GO:0006412">
    <property type="term" value="P:translation"/>
    <property type="evidence" value="ECO:0007669"/>
    <property type="project" value="InterPro"/>
</dbReference>
<accession>A0A0M3JER7</accession>
<feature type="region of interest" description="Disordered" evidence="1">
    <location>
        <begin position="1"/>
        <end position="20"/>
    </location>
</feature>
<dbReference type="EMBL" id="UYRR01012188">
    <property type="protein sequence ID" value="VDK26244.1"/>
    <property type="molecule type" value="Genomic_DNA"/>
</dbReference>
<name>A0A0M3JER7_ANISI</name>
<dbReference type="OrthoDB" id="5407653at2759"/>
<proteinExistence type="predicted"/>
<dbReference type="WBParaSite" id="ASIM_0000611301-mRNA-1">
    <property type="protein sequence ID" value="ASIM_0000611301-mRNA-1"/>
    <property type="gene ID" value="ASIM_0000611301"/>
</dbReference>
<dbReference type="InterPro" id="IPR057260">
    <property type="entry name" value="Ribosomal_L19e_C"/>
</dbReference>
<dbReference type="PANTHER" id="PTHR10722">
    <property type="entry name" value="60S RIBOSOMAL PROTEIN L19"/>
    <property type="match status" value="1"/>
</dbReference>
<feature type="domain" description="Large ribosomal subunit protein eL19" evidence="2">
    <location>
        <begin position="2"/>
        <end position="80"/>
    </location>
</feature>
<dbReference type="InterPro" id="IPR000196">
    <property type="entry name" value="Ribosomal_eL19_dom"/>
</dbReference>
<dbReference type="GO" id="GO:0003723">
    <property type="term" value="F:RNA binding"/>
    <property type="evidence" value="ECO:0007669"/>
    <property type="project" value="InterPro"/>
</dbReference>
<dbReference type="GO" id="GO:0003735">
    <property type="term" value="F:structural constituent of ribosome"/>
    <property type="evidence" value="ECO:0007669"/>
    <property type="project" value="InterPro"/>
</dbReference>